<gene>
    <name evidence="1" type="ORF">2F5_25</name>
</gene>
<dbReference type="Gene3D" id="1.20.140.160">
    <property type="match status" value="1"/>
</dbReference>
<sequence>MMYDKQAIKQFIMDYQKKKAPNVVSYDDTNIDDFFSLSDEVEPFELSENTSNQVFFNELDQLIYVVGTRREYYIFFLLCEGKSMNEIAKIFELSRERIRQLWNDLLDKLEEG</sequence>
<dbReference type="InterPro" id="IPR013324">
    <property type="entry name" value="RNA_pol_sigma_r3/r4-like"/>
</dbReference>
<accession>A0A2H4JEH8</accession>
<proteinExistence type="predicted"/>
<dbReference type="EMBL" id="MF417959">
    <property type="protein sequence ID" value="ASN72573.1"/>
    <property type="molecule type" value="Genomic_DNA"/>
</dbReference>
<protein>
    <submittedName>
        <fullName evidence="1">Uncharacterized protein</fullName>
    </submittedName>
</protein>
<evidence type="ECO:0000313" key="1">
    <source>
        <dbReference type="EMBL" id="ASN72573.1"/>
    </source>
</evidence>
<dbReference type="SUPFAM" id="SSF88659">
    <property type="entry name" value="Sigma3 and sigma4 domains of RNA polymerase sigma factors"/>
    <property type="match status" value="1"/>
</dbReference>
<name>A0A2H4JEH8_9CAUD</name>
<organism evidence="1">
    <name type="scientific">uncultured Caudovirales phage</name>
    <dbReference type="NCBI Taxonomy" id="2100421"/>
    <lineage>
        <taxon>Viruses</taxon>
        <taxon>Duplodnaviria</taxon>
        <taxon>Heunggongvirae</taxon>
        <taxon>Uroviricota</taxon>
        <taxon>Caudoviricetes</taxon>
        <taxon>Peduoviridae</taxon>
        <taxon>Maltschvirus</taxon>
        <taxon>Maltschvirus maltsch</taxon>
    </lineage>
</organism>
<reference evidence="1" key="1">
    <citation type="submission" date="2017-06" db="EMBL/GenBank/DDBJ databases">
        <title>Novel phages from South African skin metaviromes.</title>
        <authorList>
            <person name="van Zyl L.J."/>
            <person name="Abrahams Y."/>
            <person name="Stander E.A."/>
            <person name="Kirby B.M."/>
            <person name="Clavaud C."/>
            <person name="Farcet C."/>
            <person name="Breton L."/>
            <person name="Trindade M.I."/>
        </authorList>
    </citation>
    <scope>NUCLEOTIDE SEQUENCE</scope>
</reference>